<dbReference type="GO" id="GO:0034657">
    <property type="term" value="C:GID complex"/>
    <property type="evidence" value="ECO:0007669"/>
    <property type="project" value="TreeGrafter"/>
</dbReference>
<dbReference type="InterPro" id="IPR001680">
    <property type="entry name" value="WD40_rpt"/>
</dbReference>
<dbReference type="Pfam" id="PF00400">
    <property type="entry name" value="WD40"/>
    <property type="match status" value="4"/>
</dbReference>
<feature type="compositionally biased region" description="Basic and acidic residues" evidence="4">
    <location>
        <begin position="587"/>
        <end position="597"/>
    </location>
</feature>
<feature type="region of interest" description="Disordered" evidence="4">
    <location>
        <begin position="506"/>
        <end position="684"/>
    </location>
</feature>
<comment type="caution">
    <text evidence="7">The sequence shown here is derived from an EMBL/GenBank/DDBJ whole genome shotgun (WGS) entry which is preliminary data.</text>
</comment>
<dbReference type="AlphaFoldDB" id="A0A401KG31"/>
<dbReference type="GO" id="GO:0043161">
    <property type="term" value="P:proteasome-mediated ubiquitin-dependent protein catabolic process"/>
    <property type="evidence" value="ECO:0007669"/>
    <property type="project" value="TreeGrafter"/>
</dbReference>
<evidence type="ECO:0000256" key="3">
    <source>
        <dbReference type="PROSITE-ProRule" id="PRU00221"/>
    </source>
</evidence>
<feature type="compositionally biased region" description="Low complexity" evidence="4">
    <location>
        <begin position="598"/>
        <end position="609"/>
    </location>
</feature>
<evidence type="ECO:0000256" key="5">
    <source>
        <dbReference type="SAM" id="Phobius"/>
    </source>
</evidence>
<dbReference type="EMBL" id="BDHI01000001">
    <property type="protein sequence ID" value="GCB18196.1"/>
    <property type="molecule type" value="Genomic_DNA"/>
</dbReference>
<evidence type="ECO:0000313" key="7">
    <source>
        <dbReference type="EMBL" id="GCB18196.1"/>
    </source>
</evidence>
<protein>
    <submittedName>
        <fullName evidence="7">WD repeat-containing protein 26</fullName>
    </submittedName>
</protein>
<dbReference type="Pfam" id="PF09995">
    <property type="entry name" value="MPAB_Lcp_cat"/>
    <property type="match status" value="1"/>
</dbReference>
<evidence type="ECO:0000259" key="6">
    <source>
        <dbReference type="PROSITE" id="PS50897"/>
    </source>
</evidence>
<dbReference type="InterPro" id="IPR036322">
    <property type="entry name" value="WD40_repeat_dom_sf"/>
</dbReference>
<feature type="repeat" description="WD" evidence="3">
    <location>
        <begin position="956"/>
        <end position="997"/>
    </location>
</feature>
<feature type="transmembrane region" description="Helical" evidence="5">
    <location>
        <begin position="423"/>
        <end position="448"/>
    </location>
</feature>
<keyword evidence="8" id="KW-1185">Reference proteome</keyword>
<dbReference type="SMART" id="SM00668">
    <property type="entry name" value="CTLH"/>
    <property type="match status" value="1"/>
</dbReference>
<dbReference type="InterPro" id="IPR015943">
    <property type="entry name" value="WD40/YVTN_repeat-like_dom_sf"/>
</dbReference>
<dbReference type="Proteomes" id="UP000286921">
    <property type="component" value="Unassembled WGS sequence"/>
</dbReference>
<sequence length="1229" mass="137391">MDSSKIYSYWDHTFAWTPLHQTREQLRSKRLTYDRLGDECIKQLNAIGRHLVTQDRVNDPDRKLPDPDVYIMLKEHARDDPKLGELWAQVNTVPDWVDWQQIKRGQEVFFRYGLPILNVVSPANKNSRGSPSVVTALARCGGFNNIYVVRKRLLETLQFILQISESVDAMKPGGVGNISSIRVRLLHAYLRTLICTRERYDTGRYGVPINDLDSAATISSFSSIIIWLGLPRQGIWLRKQEIDDYLALWRLVAYYLGVPDEPFASQQTARALMESLLVSELDPTNTGRFLARNILNGLENRAPAHASMGFMEAMVRQLNGKQLSDGLHIPQPKLYYRVLIYGYCFFVMALAYGTRWFPKLDQRFIAYRRRYYYTMITDREKGLGGESFFDFVYKPSYAGPLYKAVTVKEEETIPKTSRRGIEALARLGLVAAFITAVTLLSGAIYVFLRKLSATWKHSALGGLQQQAGCGKIAPEFLVCSPGSPTEPGGRADLNVFELADNHPFYIPSSAAPDHPDPPIPRQSTSSRPLTSAPGGPSPFFLQRPTANYNYGTAGSLGNPYSSSARRRRRTSTPDTPEHTLEGTGGFVEDRTASEARSRTSSSIQSRVPSEGPEPYPKRRRLANMRPDGISSTNGSSHTLNGSNASPSQKTAFAHSLNGQTSFTASNGDVRTNGSQKASVGPPSYYGHDREEVTRILIQALFDLGYDGAATLLSKESGYQLESPAVATFRNAVLEGRWTEAEHILVQSFYPDRGGWRSNTGDQASNREKLVLVEDAQKNEMLFYLRQQKFLELLEARDLAAALIVLRHELTPLNYDIGRLHALSSLLMCPPEHLHDQAGWDGPISSSRERLLSELSRSISPSVMIPDNRLAILLDHVKQTQINQCLYHNSASPPSLYSDHMCDRKDFPLRTGIELNQHSDEVWWCQFSNDGTKLVTASKDQTVIIYETSTFSVIQKLLGHEDGVAQCAWSPDDSKIITCSQDKTARVWSVETGRCLLTINHHRHPVTAAAWAPDGESFVTAALDVSSQLCHWGMRGQTLYMWPEGFRVQDCAITPDGRRLIAADLDQKVHVYNLATRDEEYCLALKSKPTSVAVSRDSRHMLINSADGQIQLVDINTTDVVRRFSGQKQGHFVIRSVFGGAAENFIVSGSEDSRVYIFHKEAGTLVEALEGHVRGCVNSMSWNPRDPGMFASAGDDCLVRIGQAQGSIDKWIHSHQRSAFNIKLQLVLRF</sequence>
<dbReference type="Pfam" id="PF23627">
    <property type="entry name" value="LisH_WDR26"/>
    <property type="match status" value="1"/>
</dbReference>
<dbReference type="InterPro" id="IPR006595">
    <property type="entry name" value="CTLH_C"/>
</dbReference>
<dbReference type="Gene3D" id="2.130.10.10">
    <property type="entry name" value="YVTN repeat-like/Quinoprotein amine dehydrogenase"/>
    <property type="match status" value="1"/>
</dbReference>
<dbReference type="PROSITE" id="PS50082">
    <property type="entry name" value="WD_REPEATS_2"/>
    <property type="match status" value="2"/>
</dbReference>
<accession>A0A401KG31</accession>
<keyword evidence="5" id="KW-0472">Membrane</keyword>
<feature type="domain" description="CTLH" evidence="6">
    <location>
        <begin position="728"/>
        <end position="800"/>
    </location>
</feature>
<keyword evidence="2" id="KW-0677">Repeat</keyword>
<dbReference type="PROSITE" id="PS50294">
    <property type="entry name" value="WD_REPEATS_REGION"/>
    <property type="match status" value="1"/>
</dbReference>
<dbReference type="InterPro" id="IPR018713">
    <property type="entry name" value="MPAB/Lcp_cat_dom"/>
</dbReference>
<keyword evidence="5" id="KW-0812">Transmembrane</keyword>
<organism evidence="7 8">
    <name type="scientific">Aspergillus awamori</name>
    <name type="common">Black koji mold</name>
    <dbReference type="NCBI Taxonomy" id="105351"/>
    <lineage>
        <taxon>Eukaryota</taxon>
        <taxon>Fungi</taxon>
        <taxon>Dikarya</taxon>
        <taxon>Ascomycota</taxon>
        <taxon>Pezizomycotina</taxon>
        <taxon>Eurotiomycetes</taxon>
        <taxon>Eurotiomycetidae</taxon>
        <taxon>Eurotiales</taxon>
        <taxon>Aspergillaceae</taxon>
        <taxon>Aspergillus</taxon>
    </lineage>
</organism>
<dbReference type="SMART" id="SM00320">
    <property type="entry name" value="WD40"/>
    <property type="match status" value="7"/>
</dbReference>
<dbReference type="STRING" id="105351.A0A401KG31"/>
<evidence type="ECO:0000313" key="8">
    <source>
        <dbReference type="Proteomes" id="UP000286921"/>
    </source>
</evidence>
<dbReference type="GO" id="GO:0016491">
    <property type="term" value="F:oxidoreductase activity"/>
    <property type="evidence" value="ECO:0007669"/>
    <property type="project" value="InterPro"/>
</dbReference>
<dbReference type="CDD" id="cd00200">
    <property type="entry name" value="WD40"/>
    <property type="match status" value="1"/>
</dbReference>
<proteinExistence type="predicted"/>
<feature type="transmembrane region" description="Helical" evidence="5">
    <location>
        <begin position="334"/>
        <end position="353"/>
    </location>
</feature>
<keyword evidence="5" id="KW-1133">Transmembrane helix</keyword>
<dbReference type="PROSITE" id="PS50897">
    <property type="entry name" value="CTLH"/>
    <property type="match status" value="1"/>
</dbReference>
<evidence type="ECO:0000256" key="4">
    <source>
        <dbReference type="SAM" id="MobiDB-lite"/>
    </source>
</evidence>
<dbReference type="SUPFAM" id="SSF50978">
    <property type="entry name" value="WD40 repeat-like"/>
    <property type="match status" value="1"/>
</dbReference>
<gene>
    <name evidence="7" type="ORF">AAWM_01081</name>
</gene>
<dbReference type="PANTHER" id="PTHR22838">
    <property type="entry name" value="WD REPEAT PROTEIN 26-RELATED"/>
    <property type="match status" value="1"/>
</dbReference>
<keyword evidence="1 3" id="KW-0853">WD repeat</keyword>
<feature type="repeat" description="WD" evidence="3">
    <location>
        <begin position="914"/>
        <end position="955"/>
    </location>
</feature>
<evidence type="ECO:0000256" key="1">
    <source>
        <dbReference type="ARBA" id="ARBA00022574"/>
    </source>
</evidence>
<dbReference type="InterPro" id="IPR051350">
    <property type="entry name" value="WD_repeat-ST_regulator"/>
</dbReference>
<dbReference type="PANTHER" id="PTHR22838:SF0">
    <property type="entry name" value="WD REPEAT-CONTAINING PROTEIN 26"/>
    <property type="match status" value="1"/>
</dbReference>
<reference evidence="7 8" key="1">
    <citation type="submission" date="2016-09" db="EMBL/GenBank/DDBJ databases">
        <title>Aspergillus awamori IFM 58123T.</title>
        <authorList>
            <person name="Kusuya Y."/>
            <person name="Shimizu M."/>
            <person name="Takahashi H."/>
            <person name="Yaguchi T."/>
        </authorList>
    </citation>
    <scope>NUCLEOTIDE SEQUENCE [LARGE SCALE GENOMIC DNA]</scope>
    <source>
        <strain evidence="7 8">IFM 58123</strain>
    </source>
</reference>
<evidence type="ECO:0000256" key="2">
    <source>
        <dbReference type="ARBA" id="ARBA00022737"/>
    </source>
</evidence>
<name>A0A401KG31_ASPAW</name>
<feature type="compositionally biased region" description="Polar residues" evidence="4">
    <location>
        <begin position="629"/>
        <end position="677"/>
    </location>
</feature>